<dbReference type="AlphaFoldDB" id="A0A1Q2C9A0"/>
<proteinExistence type="predicted"/>
<feature type="transmembrane region" description="Helical" evidence="1">
    <location>
        <begin position="12"/>
        <end position="30"/>
    </location>
</feature>
<sequence length="239" mass="27045">MCSRDMDRWIHFNMAIVGGFLGGFAILNHHELFGSAQTSNLISVFADLAGHPDANFFVRLLGVFIYMFALSLTVILPKFTRLHLPYVSLFIDAMAALIVAFLPSDLNDFIALYPLYFAMTIQWCSFKGGDGFTCSTIFSTNNLRQFTTSMTEYLCSKDPDALRKWKFFASVLLCFHFGVIVSYLSCKNFGHTGSLVCFLPVFSGFCLVWARKHFVAVKHFVYHYLITPKKSSAYTTESE</sequence>
<reference evidence="2 3" key="1">
    <citation type="journal article" date="2016" name="Sci. Rep.">
        <title>Accelerated dysbiosis of gut microbiota during aggravation of DSS-induced colitis by a butyrate-producing bacterium.</title>
        <authorList>
            <person name="Zhang Q."/>
            <person name="Wu Y."/>
            <person name="Wang J."/>
            <person name="Wu G."/>
            <person name="Long W."/>
            <person name="Xue Z."/>
            <person name="Wang L."/>
            <person name="Zhang X."/>
            <person name="Pang X."/>
            <person name="Zhao Y."/>
            <person name="Zhao L."/>
            <person name="Zhang C."/>
        </authorList>
    </citation>
    <scope>NUCLEOTIDE SEQUENCE [LARGE SCALE GENOMIC DNA]</scope>
    <source>
        <strain evidence="2 3">BPB5</strain>
    </source>
</reference>
<accession>A0A1Q2C9A0</accession>
<organism evidence="2 3">
    <name type="scientific">Anaerostipes hadrus</name>
    <dbReference type="NCBI Taxonomy" id="649756"/>
    <lineage>
        <taxon>Bacteria</taxon>
        <taxon>Bacillati</taxon>
        <taxon>Bacillota</taxon>
        <taxon>Clostridia</taxon>
        <taxon>Lachnospirales</taxon>
        <taxon>Lachnospiraceae</taxon>
        <taxon>Anaerostipes</taxon>
    </lineage>
</organism>
<feature type="transmembrane region" description="Helical" evidence="1">
    <location>
        <begin position="83"/>
        <end position="103"/>
    </location>
</feature>
<dbReference type="PANTHER" id="PTHR37314">
    <property type="entry name" value="SLR0142 PROTEIN"/>
    <property type="match status" value="1"/>
</dbReference>
<feature type="transmembrane region" description="Helical" evidence="1">
    <location>
        <begin position="56"/>
        <end position="76"/>
    </location>
</feature>
<dbReference type="Pfam" id="PF06912">
    <property type="entry name" value="DUF1275"/>
    <property type="match status" value="1"/>
</dbReference>
<keyword evidence="1" id="KW-0472">Membrane</keyword>
<dbReference type="Proteomes" id="UP000188159">
    <property type="component" value="Chromosome"/>
</dbReference>
<evidence type="ECO:0000256" key="1">
    <source>
        <dbReference type="SAM" id="Phobius"/>
    </source>
</evidence>
<feature type="transmembrane region" description="Helical" evidence="1">
    <location>
        <begin position="109"/>
        <end position="126"/>
    </location>
</feature>
<protein>
    <submittedName>
        <fullName evidence="2">Membrane protein</fullName>
    </submittedName>
</protein>
<dbReference type="PANTHER" id="PTHR37314:SF4">
    <property type="entry name" value="UPF0700 TRANSMEMBRANE PROTEIN YOAK"/>
    <property type="match status" value="1"/>
</dbReference>
<evidence type="ECO:0000313" key="2">
    <source>
        <dbReference type="EMBL" id="AQP40317.1"/>
    </source>
</evidence>
<keyword evidence="1" id="KW-1133">Transmembrane helix</keyword>
<dbReference type="EMBL" id="CP012098">
    <property type="protein sequence ID" value="AQP40317.1"/>
    <property type="molecule type" value="Genomic_DNA"/>
</dbReference>
<feature type="transmembrane region" description="Helical" evidence="1">
    <location>
        <begin position="191"/>
        <end position="210"/>
    </location>
</feature>
<feature type="transmembrane region" description="Helical" evidence="1">
    <location>
        <begin position="167"/>
        <end position="185"/>
    </location>
</feature>
<name>A0A1Q2C9A0_ANAHA</name>
<dbReference type="InterPro" id="IPR010699">
    <property type="entry name" value="DUF1275"/>
</dbReference>
<gene>
    <name evidence="2" type="ORF">DO83_12500</name>
</gene>
<keyword evidence="1" id="KW-0812">Transmembrane</keyword>
<evidence type="ECO:0000313" key="3">
    <source>
        <dbReference type="Proteomes" id="UP000188159"/>
    </source>
</evidence>